<dbReference type="EMBL" id="JBAHYK010000964">
    <property type="protein sequence ID" value="KAL0570272.1"/>
    <property type="molecule type" value="Genomic_DNA"/>
</dbReference>
<comment type="caution">
    <text evidence="1">The sequence shown here is derived from an EMBL/GenBank/DDBJ whole genome shotgun (WGS) entry which is preliminary data.</text>
</comment>
<organism evidence="1 2">
    <name type="scientific">Marasmius crinis-equi</name>
    <dbReference type="NCBI Taxonomy" id="585013"/>
    <lineage>
        <taxon>Eukaryota</taxon>
        <taxon>Fungi</taxon>
        <taxon>Dikarya</taxon>
        <taxon>Basidiomycota</taxon>
        <taxon>Agaricomycotina</taxon>
        <taxon>Agaricomycetes</taxon>
        <taxon>Agaricomycetidae</taxon>
        <taxon>Agaricales</taxon>
        <taxon>Marasmiineae</taxon>
        <taxon>Marasmiaceae</taxon>
        <taxon>Marasmius</taxon>
    </lineage>
</organism>
<evidence type="ECO:0000313" key="2">
    <source>
        <dbReference type="Proteomes" id="UP001465976"/>
    </source>
</evidence>
<accession>A0ABR3F4V2</accession>
<sequence length="110" mass="12355">HPPLNTTIPGITTCTQAMASLRQHQSVKTSVFHLVFKSRRHFIVSPQATTQKSRKSFGSPTQIIKNSYNSSRPCLKTPRTLNRSYKTAGFLKMLLFGCAEEWQNKSDCGP</sequence>
<feature type="non-terminal residue" evidence="1">
    <location>
        <position position="1"/>
    </location>
</feature>
<name>A0ABR3F4V2_9AGAR</name>
<proteinExistence type="predicted"/>
<dbReference type="Proteomes" id="UP001465976">
    <property type="component" value="Unassembled WGS sequence"/>
</dbReference>
<gene>
    <name evidence="1" type="ORF">V5O48_011692</name>
</gene>
<evidence type="ECO:0000313" key="1">
    <source>
        <dbReference type="EMBL" id="KAL0570272.1"/>
    </source>
</evidence>
<feature type="non-terminal residue" evidence="1">
    <location>
        <position position="110"/>
    </location>
</feature>
<reference evidence="1 2" key="1">
    <citation type="submission" date="2024-02" db="EMBL/GenBank/DDBJ databases">
        <title>A draft genome for the cacao thread blight pathogen Marasmius crinis-equi.</title>
        <authorList>
            <person name="Cohen S.P."/>
            <person name="Baruah I.K."/>
            <person name="Amoako-Attah I."/>
            <person name="Bukari Y."/>
            <person name="Meinhardt L.W."/>
            <person name="Bailey B.A."/>
        </authorList>
    </citation>
    <scope>NUCLEOTIDE SEQUENCE [LARGE SCALE GENOMIC DNA]</scope>
    <source>
        <strain evidence="1 2">GH-76</strain>
    </source>
</reference>
<keyword evidence="2" id="KW-1185">Reference proteome</keyword>
<protein>
    <submittedName>
        <fullName evidence="1">Uncharacterized protein</fullName>
    </submittedName>
</protein>